<gene>
    <name evidence="2" type="ORF">Sradi_6251600</name>
</gene>
<sequence length="271" mass="29841">MDAAVDAMVPFGFPVEKVKKHVKELLKLELPVVKNEQKYGRMCGFPEYGGDEGWPFIEEYSYKELIDAILRDDEENDQEKVAEDGYQGKDKSSGDEIGAGTSSSVPDSEQDKRSQETTPADIAGSSCAVAEPTLPEITPSSSGINAVKAGWKDILPYQQSEHVEATANISSKTGKSPVIEENPPGKTPIPASPSLRNIPSPPPTKSLPTRRRPCYGWIESDEEDIDDFISLRPLSEEVRAKATHLPQAPSTCPSDATKSERKRRSRWDERP</sequence>
<dbReference type="PANTHER" id="PTHR34271">
    <property type="entry name" value="NUCLEOLAR HISTONE METHYLTRANSFERASE-RELATED PROTEIN"/>
    <property type="match status" value="1"/>
</dbReference>
<evidence type="ECO:0000256" key="1">
    <source>
        <dbReference type="SAM" id="MobiDB-lite"/>
    </source>
</evidence>
<dbReference type="EMBL" id="JACGWJ010000029">
    <property type="protein sequence ID" value="KAL0303835.1"/>
    <property type="molecule type" value="Genomic_DNA"/>
</dbReference>
<reference evidence="2" key="2">
    <citation type="journal article" date="2024" name="Plant">
        <title>Genomic evolution and insights into agronomic trait innovations of Sesamum species.</title>
        <authorList>
            <person name="Miao H."/>
            <person name="Wang L."/>
            <person name="Qu L."/>
            <person name="Liu H."/>
            <person name="Sun Y."/>
            <person name="Le M."/>
            <person name="Wang Q."/>
            <person name="Wei S."/>
            <person name="Zheng Y."/>
            <person name="Lin W."/>
            <person name="Duan Y."/>
            <person name="Cao H."/>
            <person name="Xiong S."/>
            <person name="Wang X."/>
            <person name="Wei L."/>
            <person name="Li C."/>
            <person name="Ma Q."/>
            <person name="Ju M."/>
            <person name="Zhao R."/>
            <person name="Li G."/>
            <person name="Mu C."/>
            <person name="Tian Q."/>
            <person name="Mei H."/>
            <person name="Zhang T."/>
            <person name="Gao T."/>
            <person name="Zhang H."/>
        </authorList>
    </citation>
    <scope>NUCLEOTIDE SEQUENCE</scope>
    <source>
        <strain evidence="2">G02</strain>
    </source>
</reference>
<name>A0AAW2KDF3_SESRA</name>
<evidence type="ECO:0000313" key="2">
    <source>
        <dbReference type="EMBL" id="KAL0303835.1"/>
    </source>
</evidence>
<proteinExistence type="predicted"/>
<reference evidence="2" key="1">
    <citation type="submission" date="2020-06" db="EMBL/GenBank/DDBJ databases">
        <authorList>
            <person name="Li T."/>
            <person name="Hu X."/>
            <person name="Zhang T."/>
            <person name="Song X."/>
            <person name="Zhang H."/>
            <person name="Dai N."/>
            <person name="Sheng W."/>
            <person name="Hou X."/>
            <person name="Wei L."/>
        </authorList>
    </citation>
    <scope>NUCLEOTIDE SEQUENCE</scope>
    <source>
        <strain evidence="2">G02</strain>
        <tissue evidence="2">Leaf</tissue>
    </source>
</reference>
<feature type="region of interest" description="Disordered" evidence="1">
    <location>
        <begin position="240"/>
        <end position="271"/>
    </location>
</feature>
<accession>A0AAW2KDF3</accession>
<protein>
    <recommendedName>
        <fullName evidence="3">WIYLD domain-containing protein</fullName>
    </recommendedName>
</protein>
<dbReference type="PANTHER" id="PTHR34271:SF1">
    <property type="entry name" value="NUCLEOLAR HISTONE METHYLTRANSFERASE-RELATED PROTEIN"/>
    <property type="match status" value="1"/>
</dbReference>
<comment type="caution">
    <text evidence="2">The sequence shown here is derived from an EMBL/GenBank/DDBJ whole genome shotgun (WGS) entry which is preliminary data.</text>
</comment>
<feature type="region of interest" description="Disordered" evidence="1">
    <location>
        <begin position="165"/>
        <end position="212"/>
    </location>
</feature>
<organism evidence="2">
    <name type="scientific">Sesamum radiatum</name>
    <name type="common">Black benniseed</name>
    <dbReference type="NCBI Taxonomy" id="300843"/>
    <lineage>
        <taxon>Eukaryota</taxon>
        <taxon>Viridiplantae</taxon>
        <taxon>Streptophyta</taxon>
        <taxon>Embryophyta</taxon>
        <taxon>Tracheophyta</taxon>
        <taxon>Spermatophyta</taxon>
        <taxon>Magnoliopsida</taxon>
        <taxon>eudicotyledons</taxon>
        <taxon>Gunneridae</taxon>
        <taxon>Pentapetalae</taxon>
        <taxon>asterids</taxon>
        <taxon>lamiids</taxon>
        <taxon>Lamiales</taxon>
        <taxon>Pedaliaceae</taxon>
        <taxon>Sesamum</taxon>
    </lineage>
</organism>
<dbReference type="AlphaFoldDB" id="A0AAW2KDF3"/>
<feature type="region of interest" description="Disordered" evidence="1">
    <location>
        <begin position="73"/>
        <end position="144"/>
    </location>
</feature>
<evidence type="ECO:0008006" key="3">
    <source>
        <dbReference type="Google" id="ProtNLM"/>
    </source>
</evidence>
<feature type="compositionally biased region" description="Basic and acidic residues" evidence="1">
    <location>
        <begin position="78"/>
        <end position="94"/>
    </location>
</feature>